<feature type="non-terminal residue" evidence="1">
    <location>
        <position position="1"/>
    </location>
</feature>
<evidence type="ECO:0000313" key="1">
    <source>
        <dbReference type="EMBL" id="CEK51202.1"/>
    </source>
</evidence>
<protein>
    <submittedName>
        <fullName evidence="1">Uncharacterized protein</fullName>
    </submittedName>
</protein>
<accession>A0A0B6Y4F1</accession>
<sequence>NHMRDDSYSSIERHLLEFKQEKMESLHHESIENLELVKNEIFSEMLPEQNTDVLLNQTVYKTGEICFPAREFNNMQWLNEIKEPASVADSQ</sequence>
<reference evidence="1" key="1">
    <citation type="submission" date="2014-12" db="EMBL/GenBank/DDBJ databases">
        <title>Insight into the proteome of Arion vulgaris.</title>
        <authorList>
            <person name="Aradska J."/>
            <person name="Bulat T."/>
            <person name="Smidak R."/>
            <person name="Sarate P."/>
            <person name="Gangsoo J."/>
            <person name="Sialana F."/>
            <person name="Bilban M."/>
            <person name="Lubec G."/>
        </authorList>
    </citation>
    <scope>NUCLEOTIDE SEQUENCE</scope>
    <source>
        <tissue evidence="1">Skin</tissue>
    </source>
</reference>
<gene>
    <name evidence="1" type="primary">ORF12804</name>
</gene>
<feature type="non-terminal residue" evidence="1">
    <location>
        <position position="91"/>
    </location>
</feature>
<organism evidence="1">
    <name type="scientific">Arion vulgaris</name>
    <dbReference type="NCBI Taxonomy" id="1028688"/>
    <lineage>
        <taxon>Eukaryota</taxon>
        <taxon>Metazoa</taxon>
        <taxon>Spiralia</taxon>
        <taxon>Lophotrochozoa</taxon>
        <taxon>Mollusca</taxon>
        <taxon>Gastropoda</taxon>
        <taxon>Heterobranchia</taxon>
        <taxon>Euthyneura</taxon>
        <taxon>Panpulmonata</taxon>
        <taxon>Eupulmonata</taxon>
        <taxon>Stylommatophora</taxon>
        <taxon>Helicina</taxon>
        <taxon>Arionoidea</taxon>
        <taxon>Arionidae</taxon>
        <taxon>Arion</taxon>
    </lineage>
</organism>
<name>A0A0B6Y4F1_9EUPU</name>
<dbReference type="EMBL" id="HACG01004337">
    <property type="protein sequence ID" value="CEK51202.1"/>
    <property type="molecule type" value="Transcribed_RNA"/>
</dbReference>
<dbReference type="AlphaFoldDB" id="A0A0B6Y4F1"/>
<proteinExistence type="predicted"/>